<feature type="region of interest" description="Disordered" evidence="8">
    <location>
        <begin position="1"/>
        <end position="47"/>
    </location>
</feature>
<feature type="compositionally biased region" description="Basic and acidic residues" evidence="8">
    <location>
        <begin position="1"/>
        <end position="27"/>
    </location>
</feature>
<protein>
    <recommendedName>
        <fullName evidence="10">Amino acid transporter transmembrane domain-containing protein</fullName>
    </recommendedName>
</protein>
<feature type="domain" description="Amino acid transporter transmembrane" evidence="10">
    <location>
        <begin position="53"/>
        <end position="440"/>
    </location>
</feature>
<feature type="transmembrane region" description="Helical" evidence="9">
    <location>
        <begin position="168"/>
        <end position="186"/>
    </location>
</feature>
<keyword evidence="4 9" id="KW-0812">Transmembrane</keyword>
<keyword evidence="5" id="KW-0029">Amino-acid transport</keyword>
<evidence type="ECO:0000256" key="6">
    <source>
        <dbReference type="ARBA" id="ARBA00022989"/>
    </source>
</evidence>
<comment type="caution">
    <text evidence="11">The sequence shown here is derived from an EMBL/GenBank/DDBJ whole genome shotgun (WGS) entry which is preliminary data.</text>
</comment>
<evidence type="ECO:0000256" key="9">
    <source>
        <dbReference type="SAM" id="Phobius"/>
    </source>
</evidence>
<feature type="transmembrane region" description="Helical" evidence="9">
    <location>
        <begin position="50"/>
        <end position="73"/>
    </location>
</feature>
<feature type="transmembrane region" description="Helical" evidence="9">
    <location>
        <begin position="192"/>
        <end position="213"/>
    </location>
</feature>
<keyword evidence="12" id="KW-1185">Reference proteome</keyword>
<dbReference type="Proteomes" id="UP001491310">
    <property type="component" value="Unassembled WGS sequence"/>
</dbReference>
<feature type="transmembrane region" description="Helical" evidence="9">
    <location>
        <begin position="309"/>
        <end position="338"/>
    </location>
</feature>
<keyword evidence="3" id="KW-0813">Transport</keyword>
<feature type="transmembrane region" description="Helical" evidence="9">
    <location>
        <begin position="268"/>
        <end position="289"/>
    </location>
</feature>
<gene>
    <name evidence="11" type="ORF">WJX75_006684</name>
</gene>
<feature type="transmembrane region" description="Helical" evidence="9">
    <location>
        <begin position="358"/>
        <end position="378"/>
    </location>
</feature>
<evidence type="ECO:0000313" key="12">
    <source>
        <dbReference type="Proteomes" id="UP001491310"/>
    </source>
</evidence>
<proteinExistence type="inferred from homology"/>
<feature type="transmembrane region" description="Helical" evidence="9">
    <location>
        <begin position="85"/>
        <end position="107"/>
    </location>
</feature>
<comment type="similarity">
    <text evidence="2">Belongs to the amino acid/polyamine transporter 2 family.</text>
</comment>
<feature type="transmembrane region" description="Helical" evidence="9">
    <location>
        <begin position="419"/>
        <end position="440"/>
    </location>
</feature>
<sequence length="451" mass="48737">MVREDKEVKEPLIAHEDSNLEASREQADLDGGSAGAGDEEAPQENKGNNVGVTVLMTTFIMLGDMLGLGALTLPSVFARLGWVPALVIMTVCAIGTIYSGRLFTLLVEKVPNASVFDDLGGAAMGVWGRRLVYCTVYLTIMGEPIIFHLTSMEALQQIFYRSRLSQGLAAAIVAAIMLPLGQIRGIEEVSAVSVLGTLGMLVALTIAASKICLAPRPDSYRPPEIVHKPEDVSMPFVAIFDAVFTFGGQVNWMRYLISMKERRKFPRAVAAVTSVMTVVYLAVGSVGYYRLGSHFDLTKPLTSILPQDAWLMAANVGLLAHCIVAYMINLNIWTHLLLHLFVPSMNGAEVSSSLKGRAAWAAVSIAGIGLSWLVSVTFPYFSTVMAIIAALGDLAGAYALPALFVLYLMAHRLPRWERVILYIIIPVSLALSAVGIISSIKELISQYRGSS</sequence>
<reference evidence="11 12" key="1">
    <citation type="journal article" date="2024" name="Nat. Commun.">
        <title>Phylogenomics reveals the evolutionary origins of lichenization in chlorophyte algae.</title>
        <authorList>
            <person name="Puginier C."/>
            <person name="Libourel C."/>
            <person name="Otte J."/>
            <person name="Skaloud P."/>
            <person name="Haon M."/>
            <person name="Grisel S."/>
            <person name="Petersen M."/>
            <person name="Berrin J.G."/>
            <person name="Delaux P.M."/>
            <person name="Dal Grande F."/>
            <person name="Keller J."/>
        </authorList>
    </citation>
    <scope>NUCLEOTIDE SEQUENCE [LARGE SCALE GENOMIC DNA]</scope>
    <source>
        <strain evidence="11 12">SAG 216-7</strain>
    </source>
</reference>
<evidence type="ECO:0000256" key="5">
    <source>
        <dbReference type="ARBA" id="ARBA00022970"/>
    </source>
</evidence>
<feature type="transmembrane region" description="Helical" evidence="9">
    <location>
        <begin position="127"/>
        <end position="147"/>
    </location>
</feature>
<dbReference type="EMBL" id="JALJOT010000016">
    <property type="protein sequence ID" value="KAK9902167.1"/>
    <property type="molecule type" value="Genomic_DNA"/>
</dbReference>
<keyword evidence="7 9" id="KW-0472">Membrane</keyword>
<evidence type="ECO:0000256" key="1">
    <source>
        <dbReference type="ARBA" id="ARBA00004141"/>
    </source>
</evidence>
<keyword evidence="6 9" id="KW-1133">Transmembrane helix</keyword>
<evidence type="ECO:0000256" key="7">
    <source>
        <dbReference type="ARBA" id="ARBA00023136"/>
    </source>
</evidence>
<name>A0ABR2YCB9_9CHLO</name>
<comment type="subcellular location">
    <subcellularLocation>
        <location evidence="1">Membrane</location>
        <topology evidence="1">Multi-pass membrane protein</topology>
    </subcellularLocation>
</comment>
<accession>A0ABR2YCB9</accession>
<dbReference type="PANTHER" id="PTHR22950:SF458">
    <property type="entry name" value="SODIUM-COUPLED NEUTRAL AMINO ACID TRANSPORTER 11-RELATED"/>
    <property type="match status" value="1"/>
</dbReference>
<dbReference type="Pfam" id="PF01490">
    <property type="entry name" value="Aa_trans"/>
    <property type="match status" value="1"/>
</dbReference>
<organism evidence="11 12">
    <name type="scientific">Coccomyxa subellipsoidea</name>
    <dbReference type="NCBI Taxonomy" id="248742"/>
    <lineage>
        <taxon>Eukaryota</taxon>
        <taxon>Viridiplantae</taxon>
        <taxon>Chlorophyta</taxon>
        <taxon>core chlorophytes</taxon>
        <taxon>Trebouxiophyceae</taxon>
        <taxon>Trebouxiophyceae incertae sedis</taxon>
        <taxon>Coccomyxaceae</taxon>
        <taxon>Coccomyxa</taxon>
    </lineage>
</organism>
<dbReference type="PANTHER" id="PTHR22950">
    <property type="entry name" value="AMINO ACID TRANSPORTER"/>
    <property type="match status" value="1"/>
</dbReference>
<evidence type="ECO:0000256" key="2">
    <source>
        <dbReference type="ARBA" id="ARBA00008066"/>
    </source>
</evidence>
<evidence type="ECO:0000313" key="11">
    <source>
        <dbReference type="EMBL" id="KAK9902167.1"/>
    </source>
</evidence>
<feature type="transmembrane region" description="Helical" evidence="9">
    <location>
        <begin position="384"/>
        <end position="407"/>
    </location>
</feature>
<evidence type="ECO:0000259" key="10">
    <source>
        <dbReference type="Pfam" id="PF01490"/>
    </source>
</evidence>
<evidence type="ECO:0000256" key="4">
    <source>
        <dbReference type="ARBA" id="ARBA00022692"/>
    </source>
</evidence>
<evidence type="ECO:0000256" key="8">
    <source>
        <dbReference type="SAM" id="MobiDB-lite"/>
    </source>
</evidence>
<dbReference type="InterPro" id="IPR013057">
    <property type="entry name" value="AA_transpt_TM"/>
</dbReference>
<evidence type="ECO:0000256" key="3">
    <source>
        <dbReference type="ARBA" id="ARBA00022448"/>
    </source>
</evidence>